<evidence type="ECO:0000256" key="1">
    <source>
        <dbReference type="HAMAP-Rule" id="MF_00934"/>
    </source>
</evidence>
<feature type="site" description="Interaction with substrate rRNA" evidence="1">
    <location>
        <position position="4"/>
    </location>
</feature>
<comment type="catalytic activity">
    <reaction evidence="1">
        <text>adenosine(2030) in 23S rRNA + S-adenosyl-L-methionine = N(6)-methyladenosine(2030) in 23S rRNA + S-adenosyl-L-homocysteine + H(+)</text>
        <dbReference type="Rhea" id="RHEA:43736"/>
        <dbReference type="Rhea" id="RHEA-COMP:10668"/>
        <dbReference type="Rhea" id="RHEA-COMP:10669"/>
        <dbReference type="ChEBI" id="CHEBI:15378"/>
        <dbReference type="ChEBI" id="CHEBI:57856"/>
        <dbReference type="ChEBI" id="CHEBI:59789"/>
        <dbReference type="ChEBI" id="CHEBI:74411"/>
        <dbReference type="ChEBI" id="CHEBI:74449"/>
        <dbReference type="EC" id="2.1.1.266"/>
    </reaction>
</comment>
<sequence length="290" mass="31785">MLSYRHGFHAGNHADVLKHWVLAEVLAYFNEKPAPWTYVDTHAGAGLYRLGAGVGGAQASHEFREGIARLWAARAKAPAVFSAYLEAVAAFNPAGRLELYPGSPAIARQFARSGARGKGGDRLVCFERHPRDFAALERLFAGDAQVRCLSSDGFAGALQVLPPPSRRGVILIDPPYEVRGDYVRLIPAVRAMLEKFPQATVLVWYPRLRRVEAEELRRRLVNLAPEDHLRVELQVAPPPVGGRGMTASGLVVLHPPYVLAQRLQEGLPWLAGQLEEAPGQDGWVLEAKIA</sequence>
<feature type="binding site" evidence="1">
    <location>
        <position position="127"/>
    </location>
    <ligand>
        <name>S-adenosyl-L-methionine</name>
        <dbReference type="ChEBI" id="CHEBI:59789"/>
    </ligand>
</feature>
<dbReference type="AlphaFoldDB" id="A0A0K6INW5"/>
<reference evidence="3" key="1">
    <citation type="submission" date="2015-08" db="EMBL/GenBank/DDBJ databases">
        <authorList>
            <person name="Babu N.S."/>
            <person name="Beckwith C.J."/>
            <person name="Beseler K.G."/>
            <person name="Brison A."/>
            <person name="Carone J.V."/>
            <person name="Caskin T.P."/>
            <person name="Diamond M."/>
            <person name="Durham M.E."/>
            <person name="Foxe J.M."/>
            <person name="Go M."/>
            <person name="Henderson B.A."/>
            <person name="Jones I.B."/>
            <person name="McGettigan J.A."/>
            <person name="Micheletti S.J."/>
            <person name="Nasrallah M.E."/>
            <person name="Ortiz D."/>
            <person name="Piller C.R."/>
            <person name="Privatt S.R."/>
            <person name="Schneider S.L."/>
            <person name="Sharp S."/>
            <person name="Smith T.C."/>
            <person name="Stanton J.D."/>
            <person name="Ullery H.E."/>
            <person name="Wilson R.J."/>
            <person name="Serrano M.G."/>
            <person name="Buck G."/>
            <person name="Lee V."/>
            <person name="Wang Y."/>
            <person name="Carvalho R."/>
            <person name="Voegtly L."/>
            <person name="Shi R."/>
            <person name="Duckworth R."/>
            <person name="Johnson A."/>
            <person name="Loviza R."/>
            <person name="Walstead R."/>
            <person name="Shah Z."/>
            <person name="Kiflezghi M."/>
            <person name="Wade K."/>
            <person name="Ball S.L."/>
            <person name="Bradley K.W."/>
            <person name="Asai D.J."/>
            <person name="Bowman C.A."/>
            <person name="Russell D.A."/>
            <person name="Pope W.H."/>
            <person name="Jacobs-Sera D."/>
            <person name="Hendrix R.W."/>
            <person name="Hatfull G.F."/>
        </authorList>
    </citation>
    <scope>NUCLEOTIDE SEQUENCE [LARGE SCALE GENOMIC DNA]</scope>
    <source>
        <strain evidence="3">JCM 19170</strain>
    </source>
</reference>
<dbReference type="HAMAP" id="MF_00934">
    <property type="entry name" value="23SrRNA_methyltr_J"/>
    <property type="match status" value="1"/>
</dbReference>
<evidence type="ECO:0000313" key="2">
    <source>
        <dbReference type="EMBL" id="CUB04784.1"/>
    </source>
</evidence>
<dbReference type="OrthoDB" id="9791274at2"/>
<dbReference type="GO" id="GO:0005829">
    <property type="term" value="C:cytosol"/>
    <property type="evidence" value="ECO:0007669"/>
    <property type="project" value="TreeGrafter"/>
</dbReference>
<dbReference type="Pfam" id="PF04378">
    <property type="entry name" value="RsmJ"/>
    <property type="match status" value="1"/>
</dbReference>
<dbReference type="InterPro" id="IPR007473">
    <property type="entry name" value="RlmJ"/>
</dbReference>
<dbReference type="Gene3D" id="3.40.50.150">
    <property type="entry name" value="Vaccinia Virus protein VP39"/>
    <property type="match status" value="1"/>
</dbReference>
<comment type="subunit">
    <text evidence="1">Monomer.</text>
</comment>
<comment type="function">
    <text evidence="1">Specifically methylates the adenine in position 2030 of 23S rRNA.</text>
</comment>
<feature type="binding site" evidence="1">
    <location>
        <position position="103"/>
    </location>
    <ligand>
        <name>S-adenosyl-L-methionine</name>
        <dbReference type="ChEBI" id="CHEBI:59789"/>
    </ligand>
</feature>
<dbReference type="GO" id="GO:0070475">
    <property type="term" value="P:rRNA base methylation"/>
    <property type="evidence" value="ECO:0007669"/>
    <property type="project" value="UniProtKB-UniRule"/>
</dbReference>
<feature type="binding site" evidence="1">
    <location>
        <position position="173"/>
    </location>
    <ligand>
        <name>S-adenosyl-L-methionine</name>
        <dbReference type="ChEBI" id="CHEBI:59789"/>
    </ligand>
</feature>
<gene>
    <name evidence="1" type="primary">rlmJ</name>
    <name evidence="2" type="ORF">Ga0061068_10172</name>
</gene>
<dbReference type="EC" id="2.1.1.266" evidence="1"/>
<keyword evidence="1 2" id="KW-0489">Methyltransferase</keyword>
<keyword evidence="1" id="KW-0698">rRNA processing</keyword>
<dbReference type="GO" id="GO:0036307">
    <property type="term" value="F:23S rRNA (adenine(2030)-N(6))-methyltransferase activity"/>
    <property type="evidence" value="ECO:0007669"/>
    <property type="project" value="UniProtKB-UniRule"/>
</dbReference>
<keyword evidence="1" id="KW-0808">Transferase</keyword>
<dbReference type="InterPro" id="IPR029063">
    <property type="entry name" value="SAM-dependent_MTases_sf"/>
</dbReference>
<keyword evidence="1" id="KW-0949">S-adenosyl-L-methionine</keyword>
<name>A0A0K6INW5_9PROT</name>
<dbReference type="PANTHER" id="PTHR37426:SF1">
    <property type="entry name" value="RIBOSOMAL RNA LARGE SUBUNIT METHYLTRANSFERASE J"/>
    <property type="match status" value="1"/>
</dbReference>
<organism evidence="2 3">
    <name type="scientific">Tepidiphilus thermophilus</name>
    <dbReference type="NCBI Taxonomy" id="876478"/>
    <lineage>
        <taxon>Bacteria</taxon>
        <taxon>Pseudomonadati</taxon>
        <taxon>Pseudomonadota</taxon>
        <taxon>Hydrogenophilia</taxon>
        <taxon>Hydrogenophilales</taxon>
        <taxon>Hydrogenophilaceae</taxon>
        <taxon>Tepidiphilus</taxon>
    </lineage>
</organism>
<feature type="binding site" evidence="1">
    <location>
        <position position="19"/>
    </location>
    <ligand>
        <name>S-adenosyl-L-methionine</name>
        <dbReference type="ChEBI" id="CHEBI:59789"/>
    </ligand>
</feature>
<feature type="binding site" evidence="1">
    <location>
        <position position="42"/>
    </location>
    <ligand>
        <name>S-adenosyl-L-methionine</name>
        <dbReference type="ChEBI" id="CHEBI:59789"/>
    </ligand>
</feature>
<dbReference type="Proteomes" id="UP000182108">
    <property type="component" value="Unassembled WGS sequence"/>
</dbReference>
<feature type="binding site" evidence="1">
    <location>
        <begin position="152"/>
        <end position="153"/>
    </location>
    <ligand>
        <name>S-adenosyl-L-methionine</name>
        <dbReference type="ChEBI" id="CHEBI:59789"/>
    </ligand>
</feature>
<dbReference type="RefSeq" id="WP_055422469.1">
    <property type="nucleotide sequence ID" value="NZ_CYHH01000001.1"/>
</dbReference>
<keyword evidence="3" id="KW-1185">Reference proteome</keyword>
<keyword evidence="1" id="KW-0694">RNA-binding</keyword>
<accession>A0A0K6INW5</accession>
<protein>
    <recommendedName>
        <fullName evidence="1">Ribosomal RNA large subunit methyltransferase J</fullName>
        <ecNumber evidence="1">2.1.1.266</ecNumber>
    </recommendedName>
    <alternativeName>
        <fullName evidence="1">23S rRNA (adenine(2030)-N6)-methyltransferase</fullName>
    </alternativeName>
    <alternativeName>
        <fullName evidence="1">23S rRNA m6A2030 methyltransferase</fullName>
    </alternativeName>
</protein>
<feature type="active site" description="Proton acceptor" evidence="1">
    <location>
        <position position="173"/>
    </location>
</feature>
<comment type="similarity">
    <text evidence="1">Belongs to the RlmJ family.</text>
</comment>
<dbReference type="EMBL" id="CYHH01000001">
    <property type="protein sequence ID" value="CUB04784.1"/>
    <property type="molecule type" value="Genomic_DNA"/>
</dbReference>
<dbReference type="PANTHER" id="PTHR37426">
    <property type="entry name" value="RIBOSOMAL RNA LARGE SUBUNIT METHYLTRANSFERASE J"/>
    <property type="match status" value="1"/>
</dbReference>
<proteinExistence type="inferred from homology"/>
<evidence type="ECO:0000313" key="3">
    <source>
        <dbReference type="Proteomes" id="UP000182108"/>
    </source>
</evidence>
<dbReference type="SUPFAM" id="SSF53335">
    <property type="entry name" value="S-adenosyl-L-methionine-dependent methyltransferases"/>
    <property type="match status" value="1"/>
</dbReference>
<dbReference type="GO" id="GO:0003723">
    <property type="term" value="F:RNA binding"/>
    <property type="evidence" value="ECO:0007669"/>
    <property type="project" value="UniProtKB-UniRule"/>
</dbReference>